<dbReference type="InterPro" id="IPR045351">
    <property type="entry name" value="DUF6531"/>
</dbReference>
<feature type="region of interest" description="Disordered" evidence="2">
    <location>
        <begin position="302"/>
        <end position="385"/>
    </location>
</feature>
<protein>
    <submittedName>
        <fullName evidence="6">DUF6531 domain-containing protein</fullName>
    </submittedName>
</protein>
<dbReference type="InterPro" id="IPR050708">
    <property type="entry name" value="T6SS_VgrG/RHS"/>
</dbReference>
<sequence length="1569" mass="170566">MDAILDLIGVGWPNVDEDAYRDMAKDLRDFADDVDKDAHAAHQSMKRLVSSGQSEALTALNGYWGKVKDKHLADLADAARIFANAMDAAADIIEGRKWVAIGELTACAASAGISLAAAPFTAGLSTLIGAGAIQACRIAVKRAIKEMTELAVEQIVTAMTEPAVKSLENMAADLVVQLAANGLGLQEGVDVRQVGDAGKEGFHDGVQSGKESLHLASADSPGAGLPNLGGLIGALDLDEDEHDRAATKLNGVATSLNGSTTGRLTRAKSNHNRTRGSDGIAQSIDTVADKMMTSLEKATRQLGDHLGGALPKGVRNISTSHRENERRTKDRFDSLKTPDADTGKGGPGPSGSPARRDGSGPAPHLKPDSLRTVTSDPRTHSIPLNKTECATDPVDVATGEMILAQTDLDLPGILPLVLRRTHLSNYRWGHWFGRSWASTLDERLHVDGDGTAVWAREDGSLLTYPTVPEPGGAPVQPVEGPRLPLVRVLDEPGVAFAVTDPHTGWRRCFAAAELPGSVFDAPAFCHLVAVEDRNGNRVDIVRDPDGTPTAVVHTGGYQVQVATARLGDHGPVRVTGLALHDPGAPGGSVPVLSYGYDAAGNLDAVVNSSGLPLRFTYDDAARITSWTDRNDSTYRYVYDDAGRVVETAGPEGILSSTFDYGVNEAGNQVTRYTDATGAVTVLEINGLHQVVARTDPAGHTVRQTWDRWDNPLTYTDALGRTTSWTYDDAGNAIAITLPDGSTATARYNDLNLPVEITGPDGTVWRQAWDERGNRTSVTAPDGATTAFTYDDRGAVAAVTDPAGGVQYLTNDAAGLPLTATNPGGHLTTVVRDAFGRPTQITDPLGAVTRLEWTVEGHPARRTAPDGATESWTWDGEGNCTSHTDPNSGTTRFEHTHFDKLAARTEPDGARYRFRYDPELRLIQVANPQGLIWTYDYDRAGRLMSETDFDGRTIRYTHDAAGRLTARTTPLGHRIRYEHDILDRLEAKDVEGLRTEYAYDASGRLIRAAAPTSTLTVERDVLGRVLAETVDGRTTRYTYDVLGRHTSRTTPSGAVTELTYDAVGNRTALTASGHTLAFTHDALGRELERSFGAADRPVTLATVFDVLGRPTEQTLAAAGRTLRSRGYTYRSDGHLTSITDRLTGTTRHHGLDPVGRPLTVTAENWSESYAYDTAGNQTAAHWPDTAPHPEARGPRTYDGTRLLSAGRVRYGYDGAGRTVLRQRTRPSKKPETWRYTWDAEDRLTEAITPDGTVWRYRYDPLGRRTAKQRLTADGEVAEEIRFTWDGTCLAEETNTATHTVLTWDHDGHRPLAQTERLLDPDDRSEVDRRFFAIVTDLVGTPTELVDETGEIAWHTRATAWGTTTWHTGATAYTPLRFPGQYADPETGLHYNYFRHYDPDTGRYATPDPLGLTPAPNPVTYPHNPHTWADPLGLAPEGCTDKGGWYGGLQPAGDGKEINHIPAKASYKHLVDPRLTPHMGPAIRMERSDHREVTSTGSSHEAKAWHARQRALIDAGRFDEAMKMDIDDIRARFGSKYDQHIADMVESLKQNRGLQEFLKANGWKINYDLLK</sequence>
<dbReference type="RefSeq" id="WP_380903589.1">
    <property type="nucleotide sequence ID" value="NZ_JBHUFU010000016.1"/>
</dbReference>
<dbReference type="Pfam" id="PF25547">
    <property type="entry name" value="WXG100_2"/>
    <property type="match status" value="1"/>
</dbReference>
<evidence type="ECO:0000313" key="6">
    <source>
        <dbReference type="EMBL" id="MFD1832563.1"/>
    </source>
</evidence>
<feature type="compositionally biased region" description="Basic and acidic residues" evidence="2">
    <location>
        <begin position="320"/>
        <end position="342"/>
    </location>
</feature>
<feature type="domain" description="DUF6531" evidence="3">
    <location>
        <begin position="392"/>
        <end position="464"/>
    </location>
</feature>
<evidence type="ECO:0000256" key="1">
    <source>
        <dbReference type="ARBA" id="ARBA00022737"/>
    </source>
</evidence>
<dbReference type="InterPro" id="IPR031325">
    <property type="entry name" value="RHS_repeat"/>
</dbReference>
<feature type="domain" description="Outer membrane channel protein CpnT-like N-terminal" evidence="5">
    <location>
        <begin position="10"/>
        <end position="124"/>
    </location>
</feature>
<dbReference type="PANTHER" id="PTHR32305">
    <property type="match status" value="1"/>
</dbReference>
<feature type="domain" description="Teneurin-like YD-shell" evidence="4">
    <location>
        <begin position="1096"/>
        <end position="1406"/>
    </location>
</feature>
<evidence type="ECO:0000259" key="4">
    <source>
        <dbReference type="Pfam" id="PF25023"/>
    </source>
</evidence>
<comment type="caution">
    <text evidence="6">The sequence shown here is derived from an EMBL/GenBank/DDBJ whole genome shotgun (WGS) entry which is preliminary data.</text>
</comment>
<feature type="compositionally biased region" description="Basic residues" evidence="2">
    <location>
        <begin position="265"/>
        <end position="274"/>
    </location>
</feature>
<dbReference type="Pfam" id="PF05593">
    <property type="entry name" value="RHS_repeat"/>
    <property type="match status" value="5"/>
</dbReference>
<feature type="compositionally biased region" description="Polar residues" evidence="2">
    <location>
        <begin position="254"/>
        <end position="263"/>
    </location>
</feature>
<dbReference type="NCBIfam" id="TIGR03696">
    <property type="entry name" value="Rhs_assc_core"/>
    <property type="match status" value="1"/>
</dbReference>
<evidence type="ECO:0000259" key="5">
    <source>
        <dbReference type="Pfam" id="PF25547"/>
    </source>
</evidence>
<dbReference type="Gene3D" id="2.180.10.10">
    <property type="entry name" value="RHS repeat-associated core"/>
    <property type="match status" value="3"/>
</dbReference>
<keyword evidence="7" id="KW-1185">Reference proteome</keyword>
<reference evidence="7" key="1">
    <citation type="journal article" date="2019" name="Int. J. Syst. Evol. Microbiol.">
        <title>The Global Catalogue of Microorganisms (GCM) 10K type strain sequencing project: providing services to taxonomists for standard genome sequencing and annotation.</title>
        <authorList>
            <consortium name="The Broad Institute Genomics Platform"/>
            <consortium name="The Broad Institute Genome Sequencing Center for Infectious Disease"/>
            <person name="Wu L."/>
            <person name="Ma J."/>
        </authorList>
    </citation>
    <scope>NUCLEOTIDE SEQUENCE [LARGE SCALE GENOMIC DNA]</scope>
    <source>
        <strain evidence="7">CGMCC 4.7455</strain>
    </source>
</reference>
<evidence type="ECO:0000256" key="2">
    <source>
        <dbReference type="SAM" id="MobiDB-lite"/>
    </source>
</evidence>
<evidence type="ECO:0000313" key="7">
    <source>
        <dbReference type="Proteomes" id="UP001597365"/>
    </source>
</evidence>
<dbReference type="InterPro" id="IPR057746">
    <property type="entry name" value="CpnT-like_N"/>
</dbReference>
<dbReference type="NCBIfam" id="TIGR01643">
    <property type="entry name" value="YD_repeat_2x"/>
    <property type="match status" value="13"/>
</dbReference>
<dbReference type="Pfam" id="PF20148">
    <property type="entry name" value="DUF6531"/>
    <property type="match status" value="1"/>
</dbReference>
<feature type="domain" description="Teneurin-like YD-shell" evidence="4">
    <location>
        <begin position="867"/>
        <end position="1005"/>
    </location>
</feature>
<gene>
    <name evidence="6" type="ORF">ACFSJS_23375</name>
</gene>
<dbReference type="InterPro" id="IPR056823">
    <property type="entry name" value="TEN-like_YD-shell"/>
</dbReference>
<proteinExistence type="predicted"/>
<dbReference type="Proteomes" id="UP001597365">
    <property type="component" value="Unassembled WGS sequence"/>
</dbReference>
<keyword evidence="1" id="KW-0677">Repeat</keyword>
<accession>A0ABW4PSV5</accession>
<evidence type="ECO:0000259" key="3">
    <source>
        <dbReference type="Pfam" id="PF20148"/>
    </source>
</evidence>
<feature type="region of interest" description="Disordered" evidence="2">
    <location>
        <begin position="857"/>
        <end position="877"/>
    </location>
</feature>
<feature type="region of interest" description="Disordered" evidence="2">
    <location>
        <begin position="254"/>
        <end position="282"/>
    </location>
</feature>
<dbReference type="InterPro" id="IPR006530">
    <property type="entry name" value="YD"/>
</dbReference>
<dbReference type="PANTHER" id="PTHR32305:SF15">
    <property type="entry name" value="PROTEIN RHSA-RELATED"/>
    <property type="match status" value="1"/>
</dbReference>
<dbReference type="Pfam" id="PF25023">
    <property type="entry name" value="TEN_YD-shell"/>
    <property type="match status" value="2"/>
</dbReference>
<dbReference type="InterPro" id="IPR022385">
    <property type="entry name" value="Rhs_assc_core"/>
</dbReference>
<organism evidence="6 7">
    <name type="scientific">Streptomyces desertarenae</name>
    <dbReference type="NCBI Taxonomy" id="2666184"/>
    <lineage>
        <taxon>Bacteria</taxon>
        <taxon>Bacillati</taxon>
        <taxon>Actinomycetota</taxon>
        <taxon>Actinomycetes</taxon>
        <taxon>Kitasatosporales</taxon>
        <taxon>Streptomycetaceae</taxon>
        <taxon>Streptomyces</taxon>
    </lineage>
</organism>
<dbReference type="EMBL" id="JBHUFU010000016">
    <property type="protein sequence ID" value="MFD1832563.1"/>
    <property type="molecule type" value="Genomic_DNA"/>
</dbReference>
<dbReference type="PRINTS" id="PR00394">
    <property type="entry name" value="RHSPROTEIN"/>
</dbReference>
<name>A0ABW4PSV5_9ACTN</name>